<proteinExistence type="inferred from homology"/>
<organism evidence="15 16">
    <name type="scientific">Dyella soli</name>
    <dbReference type="NCBI Taxonomy" id="522319"/>
    <lineage>
        <taxon>Bacteria</taxon>
        <taxon>Pseudomonadati</taxon>
        <taxon>Pseudomonadota</taxon>
        <taxon>Gammaproteobacteria</taxon>
        <taxon>Lysobacterales</taxon>
        <taxon>Rhodanobacteraceae</taxon>
        <taxon>Dyella</taxon>
    </lineage>
</organism>
<evidence type="ECO:0000256" key="7">
    <source>
        <dbReference type="ARBA" id="ARBA00022723"/>
    </source>
</evidence>
<dbReference type="RefSeq" id="WP_131410815.1">
    <property type="nucleotide sequence ID" value="NZ_SJTG01000003.1"/>
</dbReference>
<dbReference type="EC" id="4.1.3.1" evidence="3 11"/>
<dbReference type="InterPro" id="IPR015813">
    <property type="entry name" value="Pyrv/PenolPyrv_kinase-like_dom"/>
</dbReference>
<dbReference type="GO" id="GO:0004451">
    <property type="term" value="F:isocitrate lyase activity"/>
    <property type="evidence" value="ECO:0007669"/>
    <property type="project" value="UniProtKB-UniRule"/>
</dbReference>
<sequence>MKTTLPTADQLALDWANNPRWNGIQRNYSADDVARLRGTVAVEHTLARRGAERLWTSLHKETFVNALGALTGNQAMQQVKAGLQAIYLSGWQVAADANLAGEMYPDQSLYPANSVPQVVKRINNTLLRADQLHHAEGQNDIDWMVPIVADAEAGFGGVLNAFELMKAMIEAGAAGVHFEDQLASVKKCGHMGGKVLVPTREAVDKLNAARLAADVLGVPTLIVARTDADAADLLTSDIDANDQPFVTGERTVEGFYRVRPGLDQAISRGLAYAPYADLVWCETSKPNLDEARRFAEAIHAKYPGKLLAYNCSPSFNWKKNLDDATIATFQKELGAMGYKFQFITLAGFHSLNYGMFDLAYGYARRQMSAFVELQEKEFAAAERGFTAVKHQREVGTGYFDAVTQAIQQGQSSTTALKGSTEEAQFHASRQASAA</sequence>
<evidence type="ECO:0000256" key="3">
    <source>
        <dbReference type="ARBA" id="ARBA00012909"/>
    </source>
</evidence>
<evidence type="ECO:0000256" key="13">
    <source>
        <dbReference type="PIRSR" id="PIRSR001362-2"/>
    </source>
</evidence>
<comment type="catalytic activity">
    <reaction evidence="9">
        <text>D-threo-isocitrate = glyoxylate + succinate</text>
        <dbReference type="Rhea" id="RHEA:13245"/>
        <dbReference type="ChEBI" id="CHEBI:15562"/>
        <dbReference type="ChEBI" id="CHEBI:30031"/>
        <dbReference type="ChEBI" id="CHEBI:36655"/>
        <dbReference type="EC" id="4.1.3.1"/>
    </reaction>
</comment>
<keyword evidence="5" id="KW-0329">Glyoxylate bypass</keyword>
<evidence type="ECO:0000313" key="15">
    <source>
        <dbReference type="EMBL" id="TCI08921.1"/>
    </source>
</evidence>
<dbReference type="AlphaFoldDB" id="A0A4R0YK79"/>
<evidence type="ECO:0000256" key="5">
    <source>
        <dbReference type="ARBA" id="ARBA00022435"/>
    </source>
</evidence>
<feature type="binding site" evidence="13">
    <location>
        <begin position="89"/>
        <end position="91"/>
    </location>
    <ligand>
        <name>substrate</name>
    </ligand>
</feature>
<dbReference type="GO" id="GO:0046872">
    <property type="term" value="F:metal ion binding"/>
    <property type="evidence" value="ECO:0007669"/>
    <property type="project" value="UniProtKB-KW"/>
</dbReference>
<comment type="caution">
    <text evidence="15">The sequence shown here is derived from an EMBL/GenBank/DDBJ whole genome shotgun (WGS) entry which is preliminary data.</text>
</comment>
<evidence type="ECO:0000256" key="8">
    <source>
        <dbReference type="ARBA" id="ARBA00023239"/>
    </source>
</evidence>
<comment type="cofactor">
    <cofactor evidence="14">
        <name>Mg(2+)</name>
        <dbReference type="ChEBI" id="CHEBI:18420"/>
    </cofactor>
    <text evidence="14">Can also use Mn(2+) ion.</text>
</comment>
<feature type="active site" description="Proton acceptor" evidence="12">
    <location>
        <position position="188"/>
    </location>
</feature>
<feature type="binding site" evidence="13">
    <location>
        <begin position="189"/>
        <end position="190"/>
    </location>
    <ligand>
        <name>substrate</name>
    </ligand>
</feature>
<keyword evidence="16" id="KW-1185">Reference proteome</keyword>
<keyword evidence="7 14" id="KW-0479">Metal-binding</keyword>
<comment type="similarity">
    <text evidence="2">Belongs to the isocitrate lyase/PEP mutase superfamily. Isocitrate lyase family.</text>
</comment>
<feature type="binding site" evidence="14">
    <location>
        <position position="150"/>
    </location>
    <ligand>
        <name>Mg(2+)</name>
        <dbReference type="ChEBI" id="CHEBI:18420"/>
    </ligand>
</feature>
<feature type="binding site" evidence="13">
    <location>
        <position position="225"/>
    </location>
    <ligand>
        <name>substrate</name>
    </ligand>
</feature>
<dbReference type="Proteomes" id="UP000291822">
    <property type="component" value="Unassembled WGS sequence"/>
</dbReference>
<reference evidence="15 16" key="1">
    <citation type="submission" date="2019-02" db="EMBL/GenBank/DDBJ databases">
        <title>Dyella amyloliquefaciens sp. nov., isolated from forest soil.</title>
        <authorList>
            <person name="Gao Z.-H."/>
            <person name="Qiu L.-H."/>
        </authorList>
    </citation>
    <scope>NUCLEOTIDE SEQUENCE [LARGE SCALE GENOMIC DNA]</scope>
    <source>
        <strain evidence="15 16">KACC 12747</strain>
    </source>
</reference>
<evidence type="ECO:0000256" key="11">
    <source>
        <dbReference type="NCBIfam" id="TIGR01346"/>
    </source>
</evidence>
<comment type="pathway">
    <text evidence="1">Carbohydrate metabolism; glyoxylate cycle; (S)-malate from isocitrate: step 1/2.</text>
</comment>
<protein>
    <recommendedName>
        <fullName evidence="4 11">Isocitrate lyase</fullName>
        <ecNumber evidence="3 11">4.1.3.1</ecNumber>
    </recommendedName>
</protein>
<dbReference type="SUPFAM" id="SSF51621">
    <property type="entry name" value="Phosphoenolpyruvate/pyruvate domain"/>
    <property type="match status" value="1"/>
</dbReference>
<feature type="binding site" evidence="13">
    <location>
        <begin position="310"/>
        <end position="314"/>
    </location>
    <ligand>
        <name>substrate</name>
    </ligand>
</feature>
<feature type="binding site" evidence="13">
    <location>
        <position position="344"/>
    </location>
    <ligand>
        <name>substrate</name>
    </ligand>
</feature>
<dbReference type="FunFam" id="3.20.20.60:FF:000005">
    <property type="entry name" value="Isocitrate lyase"/>
    <property type="match status" value="1"/>
</dbReference>
<dbReference type="NCBIfam" id="NF011645">
    <property type="entry name" value="PRK15063.1"/>
    <property type="match status" value="1"/>
</dbReference>
<evidence type="ECO:0000256" key="14">
    <source>
        <dbReference type="PIRSR" id="PIRSR001362-3"/>
    </source>
</evidence>
<dbReference type="GO" id="GO:0006097">
    <property type="term" value="P:glyoxylate cycle"/>
    <property type="evidence" value="ECO:0007669"/>
    <property type="project" value="UniProtKB-KW"/>
</dbReference>
<evidence type="ECO:0000256" key="2">
    <source>
        <dbReference type="ARBA" id="ARBA00005704"/>
    </source>
</evidence>
<comment type="function">
    <text evidence="10">Involved in the metabolic adaptation in response to environmental changes. Catalyzes the reversible formation of succinate and glyoxylate from isocitrate, a key step of the glyoxylate cycle, which operates as an anaplerotic route for replenishing the tricarboxylic acid cycle during growth on fatty acid substrates.</text>
</comment>
<evidence type="ECO:0000256" key="1">
    <source>
        <dbReference type="ARBA" id="ARBA00004793"/>
    </source>
</evidence>
<dbReference type="GO" id="GO:0006099">
    <property type="term" value="P:tricarboxylic acid cycle"/>
    <property type="evidence" value="ECO:0007669"/>
    <property type="project" value="UniProtKB-UniRule"/>
</dbReference>
<dbReference type="PANTHER" id="PTHR21631">
    <property type="entry name" value="ISOCITRATE LYASE/MALATE SYNTHASE"/>
    <property type="match status" value="1"/>
</dbReference>
<accession>A0A4R0YK79</accession>
<dbReference type="PANTHER" id="PTHR21631:SF3">
    <property type="entry name" value="BIFUNCTIONAL GLYOXYLATE CYCLE PROTEIN"/>
    <property type="match status" value="1"/>
</dbReference>
<name>A0A4R0YK79_9GAMM</name>
<dbReference type="EMBL" id="SJTG01000003">
    <property type="protein sequence ID" value="TCI08921.1"/>
    <property type="molecule type" value="Genomic_DNA"/>
</dbReference>
<dbReference type="CDD" id="cd00377">
    <property type="entry name" value="ICL_PEPM"/>
    <property type="match status" value="1"/>
</dbReference>
<evidence type="ECO:0000256" key="12">
    <source>
        <dbReference type="PIRSR" id="PIRSR001362-1"/>
    </source>
</evidence>
<evidence type="ECO:0000256" key="9">
    <source>
        <dbReference type="ARBA" id="ARBA00023531"/>
    </source>
</evidence>
<evidence type="ECO:0000256" key="4">
    <source>
        <dbReference type="ARBA" id="ARBA00017446"/>
    </source>
</evidence>
<keyword evidence="6" id="KW-0816">Tricarboxylic acid cycle</keyword>
<dbReference type="PIRSF" id="PIRSF001362">
    <property type="entry name" value="Isocit_lyase"/>
    <property type="match status" value="1"/>
</dbReference>
<dbReference type="NCBIfam" id="TIGR01346">
    <property type="entry name" value="isocit_lyase"/>
    <property type="match status" value="2"/>
</dbReference>
<evidence type="ECO:0000256" key="10">
    <source>
        <dbReference type="ARBA" id="ARBA00053855"/>
    </source>
</evidence>
<keyword evidence="8 15" id="KW-0456">Lyase</keyword>
<dbReference type="InterPro" id="IPR018523">
    <property type="entry name" value="Isocitrate_lyase_ph_CS"/>
</dbReference>
<keyword evidence="14" id="KW-0460">Magnesium</keyword>
<dbReference type="Gene3D" id="3.20.20.60">
    <property type="entry name" value="Phosphoenolpyruvate-binding domains"/>
    <property type="match status" value="1"/>
</dbReference>
<evidence type="ECO:0000256" key="6">
    <source>
        <dbReference type="ARBA" id="ARBA00022532"/>
    </source>
</evidence>
<dbReference type="InterPro" id="IPR006254">
    <property type="entry name" value="Isocitrate_lyase"/>
</dbReference>
<gene>
    <name evidence="15" type="primary">aceA</name>
    <name evidence="15" type="ORF">EZM97_21995</name>
</gene>
<dbReference type="Pfam" id="PF00463">
    <property type="entry name" value="ICL"/>
    <property type="match status" value="2"/>
</dbReference>
<dbReference type="PROSITE" id="PS00161">
    <property type="entry name" value="ISOCITRATE_LYASE"/>
    <property type="match status" value="1"/>
</dbReference>
<dbReference type="InterPro" id="IPR040442">
    <property type="entry name" value="Pyrv_kinase-like_dom_sf"/>
</dbReference>
<dbReference type="InterPro" id="IPR039556">
    <property type="entry name" value="ICL/PEPM"/>
</dbReference>
<evidence type="ECO:0000313" key="16">
    <source>
        <dbReference type="Proteomes" id="UP000291822"/>
    </source>
</evidence>